<feature type="domain" description="PIN" evidence="8">
    <location>
        <begin position="2"/>
        <end position="118"/>
    </location>
</feature>
<evidence type="ECO:0000313" key="9">
    <source>
        <dbReference type="EMBL" id="OGD95833.1"/>
    </source>
</evidence>
<keyword evidence="6" id="KW-0460">Magnesium</keyword>
<protein>
    <recommendedName>
        <fullName evidence="8">PIN domain-containing protein</fullName>
    </recommendedName>
</protein>
<dbReference type="GO" id="GO:0016787">
    <property type="term" value="F:hydrolase activity"/>
    <property type="evidence" value="ECO:0007669"/>
    <property type="project" value="UniProtKB-KW"/>
</dbReference>
<dbReference type="InterPro" id="IPR002716">
    <property type="entry name" value="PIN_dom"/>
</dbReference>
<evidence type="ECO:0000259" key="8">
    <source>
        <dbReference type="SMART" id="SM00670"/>
    </source>
</evidence>
<dbReference type="GO" id="GO:0004518">
    <property type="term" value="F:nuclease activity"/>
    <property type="evidence" value="ECO:0007669"/>
    <property type="project" value="UniProtKB-KW"/>
</dbReference>
<dbReference type="PANTHER" id="PTHR33653:SF1">
    <property type="entry name" value="RIBONUCLEASE VAPC2"/>
    <property type="match status" value="1"/>
</dbReference>
<dbReference type="InterPro" id="IPR050556">
    <property type="entry name" value="Type_II_TA_system_RNase"/>
</dbReference>
<evidence type="ECO:0000256" key="1">
    <source>
        <dbReference type="ARBA" id="ARBA00001946"/>
    </source>
</evidence>
<evidence type="ECO:0000256" key="6">
    <source>
        <dbReference type="ARBA" id="ARBA00022842"/>
    </source>
</evidence>
<dbReference type="InterPro" id="IPR029060">
    <property type="entry name" value="PIN-like_dom_sf"/>
</dbReference>
<evidence type="ECO:0000313" key="10">
    <source>
        <dbReference type="Proteomes" id="UP000176666"/>
    </source>
</evidence>
<gene>
    <name evidence="9" type="ORF">A3F02_03120</name>
</gene>
<name>A0A1F5GVC7_9BACT</name>
<keyword evidence="4" id="KW-0479">Metal-binding</keyword>
<evidence type="ECO:0000256" key="7">
    <source>
        <dbReference type="ARBA" id="ARBA00038093"/>
    </source>
</evidence>
<dbReference type="Pfam" id="PF01850">
    <property type="entry name" value="PIN"/>
    <property type="match status" value="1"/>
</dbReference>
<dbReference type="Proteomes" id="UP000176666">
    <property type="component" value="Unassembled WGS sequence"/>
</dbReference>
<dbReference type="PANTHER" id="PTHR33653">
    <property type="entry name" value="RIBONUCLEASE VAPC2"/>
    <property type="match status" value="1"/>
</dbReference>
<keyword evidence="2" id="KW-1277">Toxin-antitoxin system</keyword>
<sequence>MRKYLIDSDILIDFLNNRAEAIRLLIKFEESEMAISVITFAEILEGLVGDRKKYLNVRKGLSKLSMLAIDANIAEKFASVRAILRKKGELIENMDIFIAATAMSHDLILVTNNKRDFERIKGLKLYEGFSN</sequence>
<proteinExistence type="inferred from homology"/>
<dbReference type="SUPFAM" id="SSF88723">
    <property type="entry name" value="PIN domain-like"/>
    <property type="match status" value="1"/>
</dbReference>
<keyword evidence="3" id="KW-0540">Nuclease</keyword>
<dbReference type="EMBL" id="MFBJ01000043">
    <property type="protein sequence ID" value="OGD95833.1"/>
    <property type="molecule type" value="Genomic_DNA"/>
</dbReference>
<dbReference type="GO" id="GO:0046872">
    <property type="term" value="F:metal ion binding"/>
    <property type="evidence" value="ECO:0007669"/>
    <property type="project" value="UniProtKB-KW"/>
</dbReference>
<dbReference type="SMART" id="SM00670">
    <property type="entry name" value="PINc"/>
    <property type="match status" value="1"/>
</dbReference>
<reference evidence="9 10" key="1">
    <citation type="journal article" date="2016" name="Nat. Commun.">
        <title>Thousands of microbial genomes shed light on interconnected biogeochemical processes in an aquifer system.</title>
        <authorList>
            <person name="Anantharaman K."/>
            <person name="Brown C.T."/>
            <person name="Hug L.A."/>
            <person name="Sharon I."/>
            <person name="Castelle C.J."/>
            <person name="Probst A.J."/>
            <person name="Thomas B.C."/>
            <person name="Singh A."/>
            <person name="Wilkins M.J."/>
            <person name="Karaoz U."/>
            <person name="Brodie E.L."/>
            <person name="Williams K.H."/>
            <person name="Hubbard S.S."/>
            <person name="Banfield J.F."/>
        </authorList>
    </citation>
    <scope>NUCLEOTIDE SEQUENCE [LARGE SCALE GENOMIC DNA]</scope>
</reference>
<comment type="caution">
    <text evidence="9">The sequence shown here is derived from an EMBL/GenBank/DDBJ whole genome shotgun (WGS) entry which is preliminary data.</text>
</comment>
<comment type="similarity">
    <text evidence="7">Belongs to the PINc/VapC protein family.</text>
</comment>
<dbReference type="CDD" id="cd09881">
    <property type="entry name" value="PIN_VapC4-5_FitB-like"/>
    <property type="match status" value="1"/>
</dbReference>
<dbReference type="AlphaFoldDB" id="A0A1F5GVC7"/>
<evidence type="ECO:0000256" key="2">
    <source>
        <dbReference type="ARBA" id="ARBA00022649"/>
    </source>
</evidence>
<evidence type="ECO:0000256" key="4">
    <source>
        <dbReference type="ARBA" id="ARBA00022723"/>
    </source>
</evidence>
<accession>A0A1F5GVC7</accession>
<evidence type="ECO:0000256" key="3">
    <source>
        <dbReference type="ARBA" id="ARBA00022722"/>
    </source>
</evidence>
<comment type="cofactor">
    <cofactor evidence="1">
        <name>Mg(2+)</name>
        <dbReference type="ChEBI" id="CHEBI:18420"/>
    </cofactor>
</comment>
<dbReference type="Gene3D" id="3.40.50.1010">
    <property type="entry name" value="5'-nuclease"/>
    <property type="match status" value="1"/>
</dbReference>
<organism evidence="9 10">
    <name type="scientific">Candidatus Curtissbacteria bacterium RIFCSPHIGHO2_12_FULL_38_9b</name>
    <dbReference type="NCBI Taxonomy" id="1797720"/>
    <lineage>
        <taxon>Bacteria</taxon>
        <taxon>Candidatus Curtissiibacteriota</taxon>
    </lineage>
</organism>
<keyword evidence="5" id="KW-0378">Hydrolase</keyword>
<evidence type="ECO:0000256" key="5">
    <source>
        <dbReference type="ARBA" id="ARBA00022801"/>
    </source>
</evidence>